<sequence length="300" mass="32922">MATYEDDDEDEDEDDEDDGYLKEFGEDEIEAAYASAGEESNSEDIKMTDADSLAKEVSVVEQSFIEHFSYTTSFTFNESGCSIGLQVKKQHVLTMAELTYLQFGSEMPKLLLVGIVEKTCLKTVIREIPGITDCFKSKEEKDGEAVYRLATNGSNIPGLWQFACSDADSLIDEHSIQSNDIYAILTTYGVEAARATILREVGGVFDVYKIDVDSRHLELIADYMTFDGGYKPFNRSGISNNPSPLLKASYETTASFLSDATLHGDFDDLTTPSGNIVAGRLSLTGTGVFDIVTPIESSRA</sequence>
<comment type="caution">
    <text evidence="1">The sequence shown here is derived from an EMBL/GenBank/DDBJ whole genome shotgun (WGS) entry which is preliminary data.</text>
</comment>
<organism evidence="1 2">
    <name type="scientific">Phlebia brevispora</name>
    <dbReference type="NCBI Taxonomy" id="194682"/>
    <lineage>
        <taxon>Eukaryota</taxon>
        <taxon>Fungi</taxon>
        <taxon>Dikarya</taxon>
        <taxon>Basidiomycota</taxon>
        <taxon>Agaricomycotina</taxon>
        <taxon>Agaricomycetes</taxon>
        <taxon>Polyporales</taxon>
        <taxon>Meruliaceae</taxon>
        <taxon>Phlebia</taxon>
    </lineage>
</organism>
<name>A0ACC1T9J1_9APHY</name>
<gene>
    <name evidence="1" type="ORF">NM688_g2212</name>
</gene>
<evidence type="ECO:0000313" key="2">
    <source>
        <dbReference type="Proteomes" id="UP001148662"/>
    </source>
</evidence>
<keyword evidence="2" id="KW-1185">Reference proteome</keyword>
<dbReference type="Proteomes" id="UP001148662">
    <property type="component" value="Unassembled WGS sequence"/>
</dbReference>
<dbReference type="EMBL" id="JANHOG010000270">
    <property type="protein sequence ID" value="KAJ3556109.1"/>
    <property type="molecule type" value="Genomic_DNA"/>
</dbReference>
<evidence type="ECO:0000313" key="1">
    <source>
        <dbReference type="EMBL" id="KAJ3556109.1"/>
    </source>
</evidence>
<protein>
    <submittedName>
        <fullName evidence="1">Uncharacterized protein</fullName>
    </submittedName>
</protein>
<accession>A0ACC1T9J1</accession>
<proteinExistence type="predicted"/>
<reference evidence="1" key="1">
    <citation type="submission" date="2022-07" db="EMBL/GenBank/DDBJ databases">
        <title>Genome Sequence of Phlebia brevispora.</title>
        <authorList>
            <person name="Buettner E."/>
        </authorList>
    </citation>
    <scope>NUCLEOTIDE SEQUENCE</scope>
    <source>
        <strain evidence="1">MPL23</strain>
    </source>
</reference>